<dbReference type="PROSITE" id="PS50005">
    <property type="entry name" value="TPR"/>
    <property type="match status" value="2"/>
</dbReference>
<evidence type="ECO:0000313" key="4">
    <source>
        <dbReference type="EMBL" id="CAD9677464.1"/>
    </source>
</evidence>
<feature type="region of interest" description="Disordered" evidence="2">
    <location>
        <begin position="524"/>
        <end position="619"/>
    </location>
</feature>
<dbReference type="PROSITE" id="PS50076">
    <property type="entry name" value="DNAJ_2"/>
    <property type="match status" value="1"/>
</dbReference>
<dbReference type="Pfam" id="PF00226">
    <property type="entry name" value="DnaJ"/>
    <property type="match status" value="1"/>
</dbReference>
<organism evidence="4">
    <name type="scientific">Mucochytrium quahogii</name>
    <dbReference type="NCBI Taxonomy" id="96639"/>
    <lineage>
        <taxon>Eukaryota</taxon>
        <taxon>Sar</taxon>
        <taxon>Stramenopiles</taxon>
        <taxon>Bigyra</taxon>
        <taxon>Labyrinthulomycetes</taxon>
        <taxon>Thraustochytrida</taxon>
        <taxon>Thraustochytriidae</taxon>
        <taxon>Mucochytrium</taxon>
    </lineage>
</organism>
<dbReference type="InterPro" id="IPR011990">
    <property type="entry name" value="TPR-like_helical_dom_sf"/>
</dbReference>
<dbReference type="SUPFAM" id="SSF48452">
    <property type="entry name" value="TPR-like"/>
    <property type="match status" value="2"/>
</dbReference>
<feature type="compositionally biased region" description="Basic residues" evidence="2">
    <location>
        <begin position="124"/>
        <end position="135"/>
    </location>
</feature>
<feature type="region of interest" description="Disordered" evidence="2">
    <location>
        <begin position="47"/>
        <end position="148"/>
    </location>
</feature>
<dbReference type="InterPro" id="IPR036869">
    <property type="entry name" value="J_dom_sf"/>
</dbReference>
<sequence>MSFNKVKRVKKRRPLGPKSGAVFKCVPDTTKSIWDVDDDLDDSFMSLDESDECEKENASMNKANISFDAKKRLPGSGRESSHRKPKKRRTGCDSPSIRMDSSLHGSTPRSKRGVDSSLHETTPRVKRKTPRKSSIKKRDSSMRKNRLKSQLELKLKKSKEFKDKGNELYAEQDYERAVQAYTEAIMLDGENPVFPANRAAAKLMLGNYREAAVDCELALKLDPSYSRAGVRACRAYICLGDMCKAKEHIRKLADGSSPMQRDAQDLQRQIDAYESLVQEGDQLLIHEKLKECIEVTKKACDIAPGCLRLWLMSLACKLLEAATSGKNAGTVQSIERGIRAELEEVAVTHSAFASDILVPNFYHYGKILLYCALSSEAKILFNVALKISPNDERTKRRVALVKEMESQLNKGASAFTDHRYEDSIRAFDSALRLDKHNLAFNGRLYFRRAAANMSLARYDEAIGDCNNALKMLPQYHKARIRRAHAYLQKGDIKTAVADLERTYEFAPTASVARELKSAKMLLDKQERKERERRVADEYRRARTRERAEAEQRAQQQAESESYFRRQTFAHNRYTSSSSSSNARNRQSENFSSKSNQQQSHYNTRSSAKKANASSSRRKSMDTIMKGTYYEVLGISNRASTNSIKKAYKKRALKYHPDKNRSPTAESKFKRVAEAYRVLKSPKARRTYDLQSMSSARFW</sequence>
<accession>A0A7S2WAE6</accession>
<dbReference type="SMART" id="SM00028">
    <property type="entry name" value="TPR"/>
    <property type="match status" value="6"/>
</dbReference>
<evidence type="ECO:0000256" key="1">
    <source>
        <dbReference type="PROSITE-ProRule" id="PRU00339"/>
    </source>
</evidence>
<feature type="compositionally biased region" description="Basic residues" evidence="2">
    <location>
        <begin position="1"/>
        <end position="15"/>
    </location>
</feature>
<feature type="compositionally biased region" description="Polar residues" evidence="2">
    <location>
        <begin position="581"/>
        <end position="603"/>
    </location>
</feature>
<feature type="compositionally biased region" description="Low complexity" evidence="2">
    <location>
        <begin position="604"/>
        <end position="614"/>
    </location>
</feature>
<feature type="repeat" description="TPR" evidence="1">
    <location>
        <begin position="158"/>
        <end position="191"/>
    </location>
</feature>
<dbReference type="Gene3D" id="1.10.287.110">
    <property type="entry name" value="DnaJ domain"/>
    <property type="match status" value="1"/>
</dbReference>
<evidence type="ECO:0000259" key="3">
    <source>
        <dbReference type="PROSITE" id="PS50076"/>
    </source>
</evidence>
<reference evidence="4" key="1">
    <citation type="submission" date="2021-01" db="EMBL/GenBank/DDBJ databases">
        <authorList>
            <person name="Corre E."/>
            <person name="Pelletier E."/>
            <person name="Niang G."/>
            <person name="Scheremetjew M."/>
            <person name="Finn R."/>
            <person name="Kale V."/>
            <person name="Holt S."/>
            <person name="Cochrane G."/>
            <person name="Meng A."/>
            <person name="Brown T."/>
            <person name="Cohen L."/>
        </authorList>
    </citation>
    <scope>NUCLEOTIDE SEQUENCE</scope>
    <source>
        <strain evidence="4">NY070348D</strain>
    </source>
</reference>
<feature type="domain" description="J" evidence="3">
    <location>
        <begin position="627"/>
        <end position="691"/>
    </location>
</feature>
<dbReference type="SMART" id="SM00271">
    <property type="entry name" value="DnaJ"/>
    <property type="match status" value="1"/>
</dbReference>
<feature type="region of interest" description="Disordered" evidence="2">
    <location>
        <begin position="1"/>
        <end position="22"/>
    </location>
</feature>
<dbReference type="Pfam" id="PF13181">
    <property type="entry name" value="TPR_8"/>
    <property type="match status" value="1"/>
</dbReference>
<dbReference type="Gene3D" id="1.25.40.10">
    <property type="entry name" value="Tetratricopeptide repeat domain"/>
    <property type="match status" value="2"/>
</dbReference>
<protein>
    <recommendedName>
        <fullName evidence="3">J domain-containing protein</fullName>
    </recommendedName>
</protein>
<dbReference type="AlphaFoldDB" id="A0A7S2WAE6"/>
<feature type="compositionally biased region" description="Basic and acidic residues" evidence="2">
    <location>
        <begin position="112"/>
        <end position="123"/>
    </location>
</feature>
<keyword evidence="1" id="KW-0802">TPR repeat</keyword>
<gene>
    <name evidence="4" type="ORF">QSP1433_LOCUS5802</name>
</gene>
<dbReference type="InterPro" id="IPR052758">
    <property type="entry name" value="SRC_co-chaperone"/>
</dbReference>
<dbReference type="SUPFAM" id="SSF46565">
    <property type="entry name" value="Chaperone J-domain"/>
    <property type="match status" value="1"/>
</dbReference>
<dbReference type="InterPro" id="IPR001623">
    <property type="entry name" value="DnaJ_domain"/>
</dbReference>
<proteinExistence type="predicted"/>
<feature type="compositionally biased region" description="Basic and acidic residues" evidence="2">
    <location>
        <begin position="524"/>
        <end position="551"/>
    </location>
</feature>
<dbReference type="PRINTS" id="PR00625">
    <property type="entry name" value="JDOMAIN"/>
</dbReference>
<feature type="repeat" description="TPR" evidence="1">
    <location>
        <begin position="404"/>
        <end position="437"/>
    </location>
</feature>
<dbReference type="PANTHER" id="PTHR44200">
    <property type="entry name" value="DNAJ HOMOLOG SUBFAMILY C MEMBER 7"/>
    <property type="match status" value="1"/>
</dbReference>
<dbReference type="EMBL" id="HBHK01009376">
    <property type="protein sequence ID" value="CAD9677464.1"/>
    <property type="molecule type" value="Transcribed_RNA"/>
</dbReference>
<name>A0A7S2WAE6_9STRA</name>
<evidence type="ECO:0000256" key="2">
    <source>
        <dbReference type="SAM" id="MobiDB-lite"/>
    </source>
</evidence>
<dbReference type="CDD" id="cd06257">
    <property type="entry name" value="DnaJ"/>
    <property type="match status" value="1"/>
</dbReference>
<dbReference type="PANTHER" id="PTHR44200:SF1">
    <property type="entry name" value="DNAJ HOMOLOG SUBFAMILY C MEMBER 7"/>
    <property type="match status" value="1"/>
</dbReference>
<dbReference type="InterPro" id="IPR019734">
    <property type="entry name" value="TPR_rpt"/>
</dbReference>